<evidence type="ECO:0000313" key="6">
    <source>
        <dbReference type="EMBL" id="KAH7303473.1"/>
    </source>
</evidence>
<feature type="compositionally biased region" description="Acidic residues" evidence="4">
    <location>
        <begin position="128"/>
        <end position="138"/>
    </location>
</feature>
<dbReference type="OrthoDB" id="1431247at2759"/>
<dbReference type="InterPro" id="IPR002068">
    <property type="entry name" value="A-crystallin/Hsp20_dom"/>
</dbReference>
<dbReference type="Gene3D" id="2.60.40.790">
    <property type="match status" value="1"/>
</dbReference>
<dbReference type="InterPro" id="IPR031107">
    <property type="entry name" value="Small_HSP"/>
</dbReference>
<protein>
    <submittedName>
        <fullName evidence="6">HSP20-like chaperone</fullName>
    </submittedName>
</protein>
<dbReference type="PANTHER" id="PTHR11527">
    <property type="entry name" value="HEAT-SHOCK PROTEIN 20 FAMILY MEMBER"/>
    <property type="match status" value="1"/>
</dbReference>
<dbReference type="InterPro" id="IPR008978">
    <property type="entry name" value="HSP20-like_chaperone"/>
</dbReference>
<reference evidence="6" key="1">
    <citation type="journal article" date="2021" name="Nat. Commun.">
        <title>Genetic determinants of endophytism in the Arabidopsis root mycobiome.</title>
        <authorList>
            <person name="Mesny F."/>
            <person name="Miyauchi S."/>
            <person name="Thiergart T."/>
            <person name="Pickel B."/>
            <person name="Atanasova L."/>
            <person name="Karlsson M."/>
            <person name="Huettel B."/>
            <person name="Barry K.W."/>
            <person name="Haridas S."/>
            <person name="Chen C."/>
            <person name="Bauer D."/>
            <person name="Andreopoulos W."/>
            <person name="Pangilinan J."/>
            <person name="LaButti K."/>
            <person name="Riley R."/>
            <person name="Lipzen A."/>
            <person name="Clum A."/>
            <person name="Drula E."/>
            <person name="Henrissat B."/>
            <person name="Kohler A."/>
            <person name="Grigoriev I.V."/>
            <person name="Martin F.M."/>
            <person name="Hacquard S."/>
        </authorList>
    </citation>
    <scope>NUCLEOTIDE SEQUENCE</scope>
    <source>
        <strain evidence="6">MPI-CAGE-CH-0235</strain>
    </source>
</reference>
<feature type="compositionally biased region" description="Basic and acidic residues" evidence="4">
    <location>
        <begin position="157"/>
        <end position="168"/>
    </location>
</feature>
<feature type="region of interest" description="Disordered" evidence="4">
    <location>
        <begin position="91"/>
        <end position="169"/>
    </location>
</feature>
<accession>A0A8K0SAZ9</accession>
<gene>
    <name evidence="6" type="ORF">B0I35DRAFT_485165</name>
</gene>
<name>A0A8K0SAZ9_9HYPO</name>
<evidence type="ECO:0000256" key="3">
    <source>
        <dbReference type="RuleBase" id="RU003616"/>
    </source>
</evidence>
<evidence type="ECO:0000256" key="2">
    <source>
        <dbReference type="PROSITE-ProRule" id="PRU00285"/>
    </source>
</evidence>
<dbReference type="PROSITE" id="PS01031">
    <property type="entry name" value="SHSP"/>
    <property type="match status" value="1"/>
</dbReference>
<dbReference type="Pfam" id="PF00011">
    <property type="entry name" value="HSP20"/>
    <property type="match status" value="1"/>
</dbReference>
<dbReference type="SUPFAM" id="SSF49764">
    <property type="entry name" value="HSP20-like chaperones"/>
    <property type="match status" value="1"/>
</dbReference>
<evidence type="ECO:0000256" key="4">
    <source>
        <dbReference type="SAM" id="MobiDB-lite"/>
    </source>
</evidence>
<sequence length="214" mass="23982">MSFFFPRTIYHSEAPLAPLFQLLNELEDYPQRRSRGCHAYRASQPEVVTWVPRFNVRETPEAWVLRGELPGLNKDHVSIELSDPQKLVVRGKFDPSFPESQPDVSDSASDATAESTHTEDNHSYQATVEDDTENDFEVVDEKAQGSPKPQAAPVEQTEQKQEAAHSDSEITFSRTFKFPTYVDQSEIAASLKDGLLTVVVPKPKKAEPVNIPIA</sequence>
<comment type="caution">
    <text evidence="6">The sequence shown here is derived from an EMBL/GenBank/DDBJ whole genome shotgun (WGS) entry which is preliminary data.</text>
</comment>
<proteinExistence type="inferred from homology"/>
<evidence type="ECO:0000259" key="5">
    <source>
        <dbReference type="PROSITE" id="PS01031"/>
    </source>
</evidence>
<organism evidence="6 7">
    <name type="scientific">Stachybotrys elegans</name>
    <dbReference type="NCBI Taxonomy" id="80388"/>
    <lineage>
        <taxon>Eukaryota</taxon>
        <taxon>Fungi</taxon>
        <taxon>Dikarya</taxon>
        <taxon>Ascomycota</taxon>
        <taxon>Pezizomycotina</taxon>
        <taxon>Sordariomycetes</taxon>
        <taxon>Hypocreomycetidae</taxon>
        <taxon>Hypocreales</taxon>
        <taxon>Stachybotryaceae</taxon>
        <taxon>Stachybotrys</taxon>
    </lineage>
</organism>
<dbReference type="Proteomes" id="UP000813444">
    <property type="component" value="Unassembled WGS sequence"/>
</dbReference>
<evidence type="ECO:0000256" key="1">
    <source>
        <dbReference type="ARBA" id="ARBA00023016"/>
    </source>
</evidence>
<comment type="similarity">
    <text evidence="2 3">Belongs to the small heat shock protein (HSP20) family.</text>
</comment>
<feature type="compositionally biased region" description="Low complexity" evidence="4">
    <location>
        <begin position="103"/>
        <end position="115"/>
    </location>
</feature>
<keyword evidence="1" id="KW-0346">Stress response</keyword>
<dbReference type="EMBL" id="JAGPNK010000033">
    <property type="protein sequence ID" value="KAH7303473.1"/>
    <property type="molecule type" value="Genomic_DNA"/>
</dbReference>
<keyword evidence="7" id="KW-1185">Reference proteome</keyword>
<evidence type="ECO:0000313" key="7">
    <source>
        <dbReference type="Proteomes" id="UP000813444"/>
    </source>
</evidence>
<dbReference type="AlphaFoldDB" id="A0A8K0SAZ9"/>
<dbReference type="CDD" id="cd06464">
    <property type="entry name" value="ACD_sHsps-like"/>
    <property type="match status" value="1"/>
</dbReference>
<feature type="domain" description="SHSP" evidence="5">
    <location>
        <begin position="45"/>
        <end position="214"/>
    </location>
</feature>